<dbReference type="PANTHER" id="PTHR10736:SF58">
    <property type="entry name" value="BESTROPHIN HOMOLOG-RELATED"/>
    <property type="match status" value="1"/>
</dbReference>
<evidence type="ECO:0000256" key="1">
    <source>
        <dbReference type="ARBA" id="ARBA00004141"/>
    </source>
</evidence>
<keyword evidence="3 6" id="KW-1133">Transmembrane helix</keyword>
<evidence type="ECO:0000256" key="6">
    <source>
        <dbReference type="RuleBase" id="RU363126"/>
    </source>
</evidence>
<keyword evidence="4 6" id="KW-0472">Membrane</keyword>
<keyword evidence="6" id="KW-0868">Chloride</keyword>
<dbReference type="GO" id="GO:0005254">
    <property type="term" value="F:chloride channel activity"/>
    <property type="evidence" value="ECO:0007669"/>
    <property type="project" value="UniProtKB-KW"/>
</dbReference>
<dbReference type="InterPro" id="IPR000615">
    <property type="entry name" value="Bestrophin"/>
</dbReference>
<keyword evidence="6" id="KW-1003">Cell membrane</keyword>
<feature type="transmembrane region" description="Helical" evidence="6">
    <location>
        <begin position="266"/>
        <end position="285"/>
    </location>
</feature>
<dbReference type="AlphaFoldDB" id="A0AAF3EPR6"/>
<dbReference type="GO" id="GO:0005886">
    <property type="term" value="C:plasma membrane"/>
    <property type="evidence" value="ECO:0007669"/>
    <property type="project" value="UniProtKB-SubCell"/>
</dbReference>
<comment type="similarity">
    <text evidence="5 6">Belongs to the anion channel-forming bestrophin (TC 1.A.46) family. Calcium-sensitive chloride channel subfamily.</text>
</comment>
<name>A0AAF3EPR6_9BILA</name>
<keyword evidence="6" id="KW-0813">Transport</keyword>
<evidence type="ECO:0000313" key="8">
    <source>
        <dbReference type="Proteomes" id="UP000887575"/>
    </source>
</evidence>
<organism evidence="8 9">
    <name type="scientific">Mesorhabditis belari</name>
    <dbReference type="NCBI Taxonomy" id="2138241"/>
    <lineage>
        <taxon>Eukaryota</taxon>
        <taxon>Metazoa</taxon>
        <taxon>Ecdysozoa</taxon>
        <taxon>Nematoda</taxon>
        <taxon>Chromadorea</taxon>
        <taxon>Rhabditida</taxon>
        <taxon>Rhabditina</taxon>
        <taxon>Rhabditomorpha</taxon>
        <taxon>Rhabditoidea</taxon>
        <taxon>Rhabditidae</taxon>
        <taxon>Mesorhabditinae</taxon>
        <taxon>Mesorhabditis</taxon>
    </lineage>
</organism>
<protein>
    <recommendedName>
        <fullName evidence="6">Bestrophin homolog</fullName>
    </recommendedName>
</protein>
<evidence type="ECO:0000256" key="5">
    <source>
        <dbReference type="ARBA" id="ARBA00034769"/>
    </source>
</evidence>
<evidence type="ECO:0000313" key="9">
    <source>
        <dbReference type="WBParaSite" id="MBELARI_LOCUS15661"/>
    </source>
</evidence>
<evidence type="ECO:0000256" key="7">
    <source>
        <dbReference type="SAM" id="MobiDB-lite"/>
    </source>
</evidence>
<comment type="function">
    <text evidence="6">Forms chloride channels.</text>
</comment>
<keyword evidence="8" id="KW-1185">Reference proteome</keyword>
<feature type="region of interest" description="Disordered" evidence="7">
    <location>
        <begin position="385"/>
        <end position="404"/>
    </location>
</feature>
<keyword evidence="6" id="KW-0406">Ion transport</keyword>
<feature type="transmembrane region" description="Helical" evidence="6">
    <location>
        <begin position="75"/>
        <end position="93"/>
    </location>
</feature>
<reference evidence="9" key="1">
    <citation type="submission" date="2024-02" db="UniProtKB">
        <authorList>
            <consortium name="WormBaseParasite"/>
        </authorList>
    </citation>
    <scope>IDENTIFICATION</scope>
</reference>
<accession>A0AAF3EPR6</accession>
<evidence type="ECO:0000256" key="2">
    <source>
        <dbReference type="ARBA" id="ARBA00022692"/>
    </source>
</evidence>
<dbReference type="GO" id="GO:0034707">
    <property type="term" value="C:chloride channel complex"/>
    <property type="evidence" value="ECO:0007669"/>
    <property type="project" value="UniProtKB-KW"/>
</dbReference>
<dbReference type="Pfam" id="PF01062">
    <property type="entry name" value="Bestrophin"/>
    <property type="match status" value="1"/>
</dbReference>
<dbReference type="Proteomes" id="UP000887575">
    <property type="component" value="Unassembled WGS sequence"/>
</dbReference>
<keyword evidence="2 6" id="KW-0812">Transmembrane</keyword>
<evidence type="ECO:0000256" key="4">
    <source>
        <dbReference type="ARBA" id="ARBA00023136"/>
    </source>
</evidence>
<sequence>MTVSYNFTVSNSGLLTWIRLTFKWKGSIWKSVWAELAFWLILYYAVLLLYHLGLSGDHQRHFDEFATYLNTNVERLPLIFMLGFFVTFVVNRWEKIYQNLGWIEDTALLISTLVHGDDEETILARRAIVRYICVGQLMVFRDISIRCRRRFPTMESLVDAGYLEKAELHEIESFPMKFNKYWLPFNWSLAIIYQQRVREKIPGDPSLQSCVQEVKRFRDNMQWLSNYDWVPIPLAYPQVVFFAVRVYFYLCLIGRQFIISTQQDQYLNIWFPLTTCLQFVFYIGWMKVAETLLNPMGEDDDDFETTYLVDKNIATAMAIVDDTSQKHPPLIKDRFKNIRNAQIAIDGFDEDPVGTLAHLKLPDQNDKHFSSRLDSLRASLRSLTHKIHSGSEQNTNKLDSPLPI</sequence>
<keyword evidence="6" id="KW-0407">Ion channel</keyword>
<dbReference type="InterPro" id="IPR021134">
    <property type="entry name" value="Bestrophin-like"/>
</dbReference>
<comment type="subcellular location">
    <subcellularLocation>
        <location evidence="6">Cell membrane</location>
        <topology evidence="6">Multi-pass membrane protein</topology>
    </subcellularLocation>
    <subcellularLocation>
        <location evidence="1">Membrane</location>
        <topology evidence="1">Multi-pass membrane protein</topology>
    </subcellularLocation>
</comment>
<proteinExistence type="inferred from homology"/>
<dbReference type="PANTHER" id="PTHR10736">
    <property type="entry name" value="BESTROPHIN"/>
    <property type="match status" value="1"/>
</dbReference>
<evidence type="ECO:0000256" key="3">
    <source>
        <dbReference type="ARBA" id="ARBA00022989"/>
    </source>
</evidence>
<feature type="transmembrane region" description="Helical" evidence="6">
    <location>
        <begin position="234"/>
        <end position="254"/>
    </location>
</feature>
<keyword evidence="6" id="KW-0869">Chloride channel</keyword>
<feature type="transmembrane region" description="Helical" evidence="6">
    <location>
        <begin position="36"/>
        <end position="54"/>
    </location>
</feature>
<dbReference type="WBParaSite" id="MBELARI_LOCUS15661">
    <property type="protein sequence ID" value="MBELARI_LOCUS15661"/>
    <property type="gene ID" value="MBELARI_LOCUS15661"/>
</dbReference>